<organism evidence="1 2">
    <name type="scientific">Porcisia hertigi</name>
    <dbReference type="NCBI Taxonomy" id="2761500"/>
    <lineage>
        <taxon>Eukaryota</taxon>
        <taxon>Discoba</taxon>
        <taxon>Euglenozoa</taxon>
        <taxon>Kinetoplastea</taxon>
        <taxon>Metakinetoplastina</taxon>
        <taxon>Trypanosomatida</taxon>
        <taxon>Trypanosomatidae</taxon>
        <taxon>Leishmaniinae</taxon>
        <taxon>Porcisia</taxon>
    </lineage>
</organism>
<dbReference type="InterPro" id="IPR011013">
    <property type="entry name" value="Gal_mutarotase_sf_dom"/>
</dbReference>
<name>A0A836L308_9TRYP</name>
<dbReference type="GO" id="GO:0003824">
    <property type="term" value="F:catalytic activity"/>
    <property type="evidence" value="ECO:0007669"/>
    <property type="project" value="InterPro"/>
</dbReference>
<dbReference type="RefSeq" id="XP_067753299.1">
    <property type="nucleotide sequence ID" value="XM_067897142.1"/>
</dbReference>
<sequence>MESGFPGELACKVIYTISKSHPQTLCLNFFADITDTSPAEASILNMFSHACWDLNGFNDQDPAST</sequence>
<dbReference type="GO" id="GO:0005975">
    <property type="term" value="P:carbohydrate metabolic process"/>
    <property type="evidence" value="ECO:0007669"/>
    <property type="project" value="InterPro"/>
</dbReference>
<dbReference type="KEGG" id="phet:94287219"/>
<comment type="caution">
    <text evidence="1">The sequence shown here is derived from an EMBL/GenBank/DDBJ whole genome shotgun (WGS) entry which is preliminary data.</text>
</comment>
<dbReference type="Gene3D" id="2.70.98.10">
    <property type="match status" value="1"/>
</dbReference>
<dbReference type="OrthoDB" id="274691at2759"/>
<accession>A0A836L308</accession>
<dbReference type="SUPFAM" id="SSF74650">
    <property type="entry name" value="Galactose mutarotase-like"/>
    <property type="match status" value="1"/>
</dbReference>
<dbReference type="EMBL" id="JAFJZO010000035">
    <property type="protein sequence ID" value="KAG5492515.1"/>
    <property type="molecule type" value="Genomic_DNA"/>
</dbReference>
<evidence type="ECO:0000313" key="1">
    <source>
        <dbReference type="EMBL" id="KAG5492515.1"/>
    </source>
</evidence>
<dbReference type="InterPro" id="IPR014718">
    <property type="entry name" value="GH-type_carb-bd"/>
</dbReference>
<protein>
    <submittedName>
        <fullName evidence="1">Uncharacterized protein</fullName>
    </submittedName>
</protein>
<reference evidence="1 2" key="1">
    <citation type="submission" date="2021-02" db="EMBL/GenBank/DDBJ databases">
        <title>Porcisia hertigi Genome sequencing and assembly.</title>
        <authorList>
            <person name="Almutairi H."/>
            <person name="Gatherer D."/>
        </authorList>
    </citation>
    <scope>NUCLEOTIDE SEQUENCE [LARGE SCALE GENOMIC DNA]</scope>
    <source>
        <strain evidence="1 2">C119</strain>
    </source>
</reference>
<keyword evidence="2" id="KW-1185">Reference proteome</keyword>
<evidence type="ECO:0000313" key="2">
    <source>
        <dbReference type="Proteomes" id="UP000674318"/>
    </source>
</evidence>
<proteinExistence type="predicted"/>
<dbReference type="GO" id="GO:0030246">
    <property type="term" value="F:carbohydrate binding"/>
    <property type="evidence" value="ECO:0007669"/>
    <property type="project" value="InterPro"/>
</dbReference>
<dbReference type="AlphaFoldDB" id="A0A836L308"/>
<dbReference type="GeneID" id="94287219"/>
<gene>
    <name evidence="1" type="ORF">JKF63_01093</name>
</gene>
<dbReference type="Proteomes" id="UP000674318">
    <property type="component" value="Chromosome 35"/>
</dbReference>